<dbReference type="PROSITE" id="PS51736">
    <property type="entry name" value="RECOMBINASES_3"/>
    <property type="match status" value="1"/>
</dbReference>
<dbReference type="GO" id="GO:0000150">
    <property type="term" value="F:DNA strand exchange activity"/>
    <property type="evidence" value="ECO:0007669"/>
    <property type="project" value="InterPro"/>
</dbReference>
<dbReference type="Gene3D" id="3.90.1750.20">
    <property type="entry name" value="Putative Large Serine Recombinase, Chain B, Domain 2"/>
    <property type="match status" value="1"/>
</dbReference>
<protein>
    <submittedName>
        <fullName evidence="6">Recombinase family protein</fullName>
    </submittedName>
</protein>
<dbReference type="Proteomes" id="UP000283678">
    <property type="component" value="Unassembled WGS sequence"/>
</dbReference>
<dbReference type="Gene3D" id="3.40.50.1390">
    <property type="entry name" value="Resolvase, N-terminal catalytic domain"/>
    <property type="match status" value="1"/>
</dbReference>
<evidence type="ECO:0000313" key="6">
    <source>
        <dbReference type="EMBL" id="RGV80041.1"/>
    </source>
</evidence>
<evidence type="ECO:0000256" key="1">
    <source>
        <dbReference type="ARBA" id="ARBA00023125"/>
    </source>
</evidence>
<feature type="domain" description="Resolvase/invertase-type recombinase catalytic" evidence="4">
    <location>
        <begin position="27"/>
        <end position="175"/>
    </location>
</feature>
<feature type="domain" description="Recombinase" evidence="5">
    <location>
        <begin position="183"/>
        <end position="315"/>
    </location>
</feature>
<dbReference type="Pfam" id="PF07508">
    <property type="entry name" value="Recombinase"/>
    <property type="match status" value="1"/>
</dbReference>
<evidence type="ECO:0000256" key="2">
    <source>
        <dbReference type="ARBA" id="ARBA00023172"/>
    </source>
</evidence>
<dbReference type="InterPro" id="IPR006119">
    <property type="entry name" value="Resolv_N"/>
</dbReference>
<gene>
    <name evidence="6" type="ORF">DWW04_06490</name>
</gene>
<keyword evidence="1" id="KW-0238">DNA-binding</keyword>
<dbReference type="InterPro" id="IPR038109">
    <property type="entry name" value="DNA_bind_recomb_sf"/>
</dbReference>
<dbReference type="AlphaFoldDB" id="A0A412ZI46"/>
<dbReference type="InterPro" id="IPR036162">
    <property type="entry name" value="Resolvase-like_N_sf"/>
</dbReference>
<feature type="coiled-coil region" evidence="3">
    <location>
        <begin position="446"/>
        <end position="487"/>
    </location>
</feature>
<dbReference type="Pfam" id="PF13408">
    <property type="entry name" value="Zn_ribbon_recom"/>
    <property type="match status" value="1"/>
</dbReference>
<keyword evidence="3" id="KW-0175">Coiled coil</keyword>
<dbReference type="InterPro" id="IPR025827">
    <property type="entry name" value="Zn_ribbon_recom_dom"/>
</dbReference>
<keyword evidence="2" id="KW-0233">DNA recombination</keyword>
<dbReference type="SUPFAM" id="SSF53041">
    <property type="entry name" value="Resolvase-like"/>
    <property type="match status" value="1"/>
</dbReference>
<evidence type="ECO:0000313" key="7">
    <source>
        <dbReference type="Proteomes" id="UP000283678"/>
    </source>
</evidence>
<dbReference type="GO" id="GO:0003677">
    <property type="term" value="F:DNA binding"/>
    <property type="evidence" value="ECO:0007669"/>
    <property type="project" value="UniProtKB-KW"/>
</dbReference>
<evidence type="ECO:0000256" key="3">
    <source>
        <dbReference type="SAM" id="Coils"/>
    </source>
</evidence>
<dbReference type="Pfam" id="PF00239">
    <property type="entry name" value="Resolvase"/>
    <property type="match status" value="1"/>
</dbReference>
<dbReference type="InterPro" id="IPR011109">
    <property type="entry name" value="DNA_bind_recombinase_dom"/>
</dbReference>
<dbReference type="EMBL" id="QRZL01000004">
    <property type="protein sequence ID" value="RGV80041.1"/>
    <property type="molecule type" value="Genomic_DNA"/>
</dbReference>
<dbReference type="InterPro" id="IPR050639">
    <property type="entry name" value="SSR_resolvase"/>
</dbReference>
<proteinExistence type="predicted"/>
<sequence length="647" mass="77256">MYYLFQVTFYIFCYICRYNYKHKDNMKAAIYIRISTKKQNTDRQYEELKSYANSMGYTIVESYEDQISGFKDEEERHDLNRLKEDAKTEKFDIILFSELSRLSRKTTNILELISYFRDDCKKSLYFQKQNLNVTTDKSDLGSELQLNILATIGSYEIELSTERQMGGKIQKVKKQCWTHGSRPYGYNIDENKYLHINEEEANIIREIYNYYLNNMTSVQIAHLLNLRNIYAPATKNKKQNLWHPNSVCQILRAKRNIGIFEATYHEPDPKNKDKIRKRKNRKIVEEIKYTNKELAIVSDDIFYSANEKIEKNIKNKDTAKKNISLLKGLLICGHCGSNFFYKKSGKDKNFSYVCYGSRYSFSIGKKKCTNPITINAPKIDGLIIYMAKSRLLMKRLIENSDINIKSKEEQLQKNEEIILLQNLSIKKINEEFNQYIKKAIKYGIDENIIEKEHQRIIKQLKQIEENIERIKKENYSLNKQIKILSKDKCITDEMYDGMQLNEMKELFEEYIEKIVLYNTTQWVIVNLCYFDGSNEFSFLRKSARANELLHYNTIVKSIINEKQYLMLLRDYYDTLEIGNKYYYYPYYNNINNDVIYDKEKEVFIKFGIKKGKETREYTISEFIKFIYPKNMKEVTAYEYYYPNQKNE</sequence>
<dbReference type="CDD" id="cd00338">
    <property type="entry name" value="Ser_Recombinase"/>
    <property type="match status" value="1"/>
</dbReference>
<dbReference type="PANTHER" id="PTHR30461">
    <property type="entry name" value="DNA-INVERTASE FROM LAMBDOID PROPHAGE"/>
    <property type="match status" value="1"/>
</dbReference>
<evidence type="ECO:0000259" key="4">
    <source>
        <dbReference type="PROSITE" id="PS51736"/>
    </source>
</evidence>
<reference evidence="6 7" key="1">
    <citation type="submission" date="2018-08" db="EMBL/GenBank/DDBJ databases">
        <title>A genome reference for cultivated species of the human gut microbiota.</title>
        <authorList>
            <person name="Zou Y."/>
            <person name="Xue W."/>
            <person name="Luo G."/>
        </authorList>
    </citation>
    <scope>NUCLEOTIDE SEQUENCE [LARGE SCALE GENOMIC DNA]</scope>
    <source>
        <strain evidence="6 7">AF14-1AC</strain>
    </source>
</reference>
<name>A0A412ZI46_9BACT</name>
<accession>A0A412ZI46</accession>
<dbReference type="PROSITE" id="PS51737">
    <property type="entry name" value="RECOMBINASE_DNA_BIND"/>
    <property type="match status" value="1"/>
</dbReference>
<organism evidence="6 7">
    <name type="scientific">Phocaeicola dorei</name>
    <dbReference type="NCBI Taxonomy" id="357276"/>
    <lineage>
        <taxon>Bacteria</taxon>
        <taxon>Pseudomonadati</taxon>
        <taxon>Bacteroidota</taxon>
        <taxon>Bacteroidia</taxon>
        <taxon>Bacteroidales</taxon>
        <taxon>Bacteroidaceae</taxon>
        <taxon>Phocaeicola</taxon>
    </lineage>
</organism>
<comment type="caution">
    <text evidence="6">The sequence shown here is derived from an EMBL/GenBank/DDBJ whole genome shotgun (WGS) entry which is preliminary data.</text>
</comment>
<evidence type="ECO:0000259" key="5">
    <source>
        <dbReference type="PROSITE" id="PS51737"/>
    </source>
</evidence>
<dbReference type="SMART" id="SM00857">
    <property type="entry name" value="Resolvase"/>
    <property type="match status" value="1"/>
</dbReference>
<dbReference type="PANTHER" id="PTHR30461:SF2">
    <property type="entry name" value="SERINE RECOMBINASE PINE-RELATED"/>
    <property type="match status" value="1"/>
</dbReference>